<reference evidence="2 3" key="1">
    <citation type="submission" date="2018-02" db="EMBL/GenBank/DDBJ databases">
        <title>The genomes of Aspergillus section Nigri reveals drivers in fungal speciation.</title>
        <authorList>
            <consortium name="DOE Joint Genome Institute"/>
            <person name="Vesth T.C."/>
            <person name="Nybo J."/>
            <person name="Theobald S."/>
            <person name="Brandl J."/>
            <person name="Frisvad J.C."/>
            <person name="Nielsen K.F."/>
            <person name="Lyhne E.K."/>
            <person name="Kogle M.E."/>
            <person name="Kuo A."/>
            <person name="Riley R."/>
            <person name="Clum A."/>
            <person name="Nolan M."/>
            <person name="Lipzen A."/>
            <person name="Salamov A."/>
            <person name="Henrissat B."/>
            <person name="Wiebenga A."/>
            <person name="De vries R.P."/>
            <person name="Grigoriev I.V."/>
            <person name="Mortensen U.H."/>
            <person name="Andersen M.R."/>
            <person name="Baker S.E."/>
        </authorList>
    </citation>
    <scope>NUCLEOTIDE SEQUENCE [LARGE SCALE GENOMIC DNA]</scope>
    <source>
        <strain evidence="2 3">CBS 112811</strain>
    </source>
</reference>
<proteinExistence type="predicted"/>
<gene>
    <name evidence="2" type="ORF">BO85DRAFT_195429</name>
</gene>
<evidence type="ECO:0000256" key="1">
    <source>
        <dbReference type="SAM" id="MobiDB-lite"/>
    </source>
</evidence>
<organism evidence="2 3">
    <name type="scientific">Aspergillus piperis CBS 112811</name>
    <dbReference type="NCBI Taxonomy" id="1448313"/>
    <lineage>
        <taxon>Eukaryota</taxon>
        <taxon>Fungi</taxon>
        <taxon>Dikarya</taxon>
        <taxon>Ascomycota</taxon>
        <taxon>Pezizomycotina</taxon>
        <taxon>Eurotiomycetes</taxon>
        <taxon>Eurotiomycetidae</taxon>
        <taxon>Eurotiales</taxon>
        <taxon>Aspergillaceae</taxon>
        <taxon>Aspergillus</taxon>
        <taxon>Aspergillus subgen. Circumdati</taxon>
    </lineage>
</organism>
<protein>
    <submittedName>
        <fullName evidence="2">Uncharacterized protein</fullName>
    </submittedName>
</protein>
<name>A0A8G1R913_9EURO</name>
<feature type="region of interest" description="Disordered" evidence="1">
    <location>
        <begin position="130"/>
        <end position="162"/>
    </location>
</feature>
<sequence length="169" mass="19232">MSRHNQDIAIKCVGHGPDPTTEKESLERCWNLSYLTVDLEKDRQLFYELSMSYTVYNTRKRKLLPDIMFRVSQVGNLSVCLELDLRVQSLTPIHSGAVQCPQTCRADSLTPTRAFVPLWNDLELERLSPSGGGSTLPRRRPRNLSKPHRFYPSAPIATVHGNNLQGKHF</sequence>
<dbReference type="EMBL" id="KZ825056">
    <property type="protein sequence ID" value="RAH61382.1"/>
    <property type="molecule type" value="Genomic_DNA"/>
</dbReference>
<evidence type="ECO:0000313" key="3">
    <source>
        <dbReference type="Proteomes" id="UP000249526"/>
    </source>
</evidence>
<dbReference type="Proteomes" id="UP000249526">
    <property type="component" value="Unassembled WGS sequence"/>
</dbReference>
<accession>A0A8G1R913</accession>
<dbReference type="GeneID" id="37157872"/>
<feature type="compositionally biased region" description="Basic residues" evidence="1">
    <location>
        <begin position="137"/>
        <end position="149"/>
    </location>
</feature>
<dbReference type="AlphaFoldDB" id="A0A8G1R913"/>
<keyword evidence="3" id="KW-1185">Reference proteome</keyword>
<dbReference type="RefSeq" id="XP_025519304.1">
    <property type="nucleotide sequence ID" value="XM_025654470.1"/>
</dbReference>
<evidence type="ECO:0000313" key="2">
    <source>
        <dbReference type="EMBL" id="RAH61382.1"/>
    </source>
</evidence>